<keyword evidence="3" id="KW-1185">Reference proteome</keyword>
<sequence>MSDETTAAAPPPDSATADAGKPGTEPSDSSPSSGPGGAKEPDRRDLDEAYLRGRGLTTAGAMTFNRDASIQDLQVGDRYIYYNFRSSSAGGDFRAVPVRDEILRWVRSRYVLVAGYDDLLGALEQARVLVLNGRPGTGRFTTGLRLVCALTAGKIFRIDGSDPIKIDEAGIERGSGYVMELSRPQAEALTELDLDALAARFAAKESYLVVICHRDGQNHVLGGFARSCPPPDIYDLVSRHLRDELRDDDCDADEVLEQLYTNRGLREALAADPKPAEAAQIAGFLAEMARGEIDLSQVETRAALLVRRQVEEWFAELSCPADALPEALRLNAFRISLAVFNVSEYDVVVKAGAALATTLLKKMRGEHARKPEESLFAEDHGVNLPASRATMEDGTVSFGGIETPTKLVMFADERFPVVLLSHLWHRHHKLREAVLEWLTELSDDRRPMVWVRAAQTMGLFCSLSFSSTFTDNIGPLAATEGADGEHRRRFAAIALDQAARDERMADAVFERLQEWRRYGSEAQQWTAAAALGYDLGLHRIDKALRELHVLGTPSERRSVLPENGYSDLVHAAARSIANLLAFGAVSSVLARLADWTRSNRQSVRDLARWTVAYLVFWCGHSRNVLVQRAGRDRMGTEDKKRWPLLLTLLEENPQHTCDVSELVRWGLRGRDQGEVVQGLFRQWIHAAEKDDACLDALVAFMPHLIAGHGDLRRLQHLVERMRRDWSDPLDEDIALVLESSILPLTERTAS</sequence>
<dbReference type="SUPFAM" id="SSF48371">
    <property type="entry name" value="ARM repeat"/>
    <property type="match status" value="1"/>
</dbReference>
<reference evidence="3" key="1">
    <citation type="journal article" date="2019" name="Int. J. Syst. Evol. Microbiol.">
        <title>The Global Catalogue of Microorganisms (GCM) 10K type strain sequencing project: providing services to taxonomists for standard genome sequencing and annotation.</title>
        <authorList>
            <consortium name="The Broad Institute Genomics Platform"/>
            <consortium name="The Broad Institute Genome Sequencing Center for Infectious Disease"/>
            <person name="Wu L."/>
            <person name="Ma J."/>
        </authorList>
    </citation>
    <scope>NUCLEOTIDE SEQUENCE [LARGE SCALE GENOMIC DNA]</scope>
    <source>
        <strain evidence="3">CGMCC 4.7319</strain>
    </source>
</reference>
<feature type="compositionally biased region" description="Low complexity" evidence="1">
    <location>
        <begin position="1"/>
        <end position="33"/>
    </location>
</feature>
<comment type="caution">
    <text evidence="2">The sequence shown here is derived from an EMBL/GenBank/DDBJ whole genome shotgun (WGS) entry which is preliminary data.</text>
</comment>
<organism evidence="2 3">
    <name type="scientific">Lentzea pudingi</name>
    <dbReference type="NCBI Taxonomy" id="1789439"/>
    <lineage>
        <taxon>Bacteria</taxon>
        <taxon>Bacillati</taxon>
        <taxon>Actinomycetota</taxon>
        <taxon>Actinomycetes</taxon>
        <taxon>Pseudonocardiales</taxon>
        <taxon>Pseudonocardiaceae</taxon>
        <taxon>Lentzea</taxon>
    </lineage>
</organism>
<evidence type="ECO:0000313" key="2">
    <source>
        <dbReference type="EMBL" id="GGM70184.1"/>
    </source>
</evidence>
<feature type="region of interest" description="Disordered" evidence="1">
    <location>
        <begin position="1"/>
        <end position="44"/>
    </location>
</feature>
<evidence type="ECO:0008006" key="4">
    <source>
        <dbReference type="Google" id="ProtNLM"/>
    </source>
</evidence>
<dbReference type="EMBL" id="BMNC01000001">
    <property type="protein sequence ID" value="GGM70184.1"/>
    <property type="molecule type" value="Genomic_DNA"/>
</dbReference>
<evidence type="ECO:0000256" key="1">
    <source>
        <dbReference type="SAM" id="MobiDB-lite"/>
    </source>
</evidence>
<proteinExistence type="predicted"/>
<accession>A0ABQ2HBM1</accession>
<evidence type="ECO:0000313" key="3">
    <source>
        <dbReference type="Proteomes" id="UP000597656"/>
    </source>
</evidence>
<dbReference type="InterPro" id="IPR016024">
    <property type="entry name" value="ARM-type_fold"/>
</dbReference>
<gene>
    <name evidence="2" type="ORF">GCM10011609_02350</name>
</gene>
<dbReference type="Proteomes" id="UP000597656">
    <property type="component" value="Unassembled WGS sequence"/>
</dbReference>
<name>A0ABQ2HBM1_9PSEU</name>
<protein>
    <recommendedName>
        <fullName evidence="4">LigA protein</fullName>
    </recommendedName>
</protein>
<dbReference type="RefSeq" id="WP_189152667.1">
    <property type="nucleotide sequence ID" value="NZ_BMNC01000001.1"/>
</dbReference>